<name>A0A1B0B9D8_9MUSC</name>
<sequence>MGKLLSLLARDDSNCCTAKSYDVFLDFENAAPTEIEREVYEEVERVLKESEAVLEEIQVYKIRLPLTV</sequence>
<keyword evidence="7" id="KW-1185">Reference proteome</keyword>
<evidence type="ECO:0000313" key="7">
    <source>
        <dbReference type="Proteomes" id="UP000092460"/>
    </source>
</evidence>
<accession>A0A1B0B9D8</accession>
<dbReference type="EMBL" id="JXJN01010368">
    <property type="status" value="NOT_ANNOTATED_CDS"/>
    <property type="molecule type" value="Genomic_DNA"/>
</dbReference>
<keyword evidence="4" id="KW-0449">Lipoprotein</keyword>
<organism evidence="6 7">
    <name type="scientific">Glossina palpalis gambiensis</name>
    <dbReference type="NCBI Taxonomy" id="67801"/>
    <lineage>
        <taxon>Eukaryota</taxon>
        <taxon>Metazoa</taxon>
        <taxon>Ecdysozoa</taxon>
        <taxon>Arthropoda</taxon>
        <taxon>Hexapoda</taxon>
        <taxon>Insecta</taxon>
        <taxon>Pterygota</taxon>
        <taxon>Neoptera</taxon>
        <taxon>Endopterygota</taxon>
        <taxon>Diptera</taxon>
        <taxon>Brachycera</taxon>
        <taxon>Muscomorpha</taxon>
        <taxon>Hippoboscoidea</taxon>
        <taxon>Glossinidae</taxon>
        <taxon>Glossina</taxon>
    </lineage>
</organism>
<comment type="subcellular location">
    <subcellularLocation>
        <location evidence="1">Membrane</location>
        <topology evidence="1">Lipid-anchor</topology>
    </subcellularLocation>
</comment>
<evidence type="ECO:0000256" key="4">
    <source>
        <dbReference type="ARBA" id="ARBA00023288"/>
    </source>
</evidence>
<protein>
    <recommendedName>
        <fullName evidence="5">CYRIA/CYRIB Rac1 binding domain-containing protein</fullName>
    </recommendedName>
</protein>
<evidence type="ECO:0000313" key="6">
    <source>
        <dbReference type="EnsemblMetazoa" id="GPPI023010-PA"/>
    </source>
</evidence>
<dbReference type="Proteomes" id="UP000092460">
    <property type="component" value="Unassembled WGS sequence"/>
</dbReference>
<reference evidence="6" key="2">
    <citation type="submission" date="2020-05" db="UniProtKB">
        <authorList>
            <consortium name="EnsemblMetazoa"/>
        </authorList>
    </citation>
    <scope>IDENTIFICATION</scope>
    <source>
        <strain evidence="6">IAEA</strain>
    </source>
</reference>
<evidence type="ECO:0000256" key="2">
    <source>
        <dbReference type="ARBA" id="ARBA00005778"/>
    </source>
</evidence>
<dbReference type="GO" id="GO:0016020">
    <property type="term" value="C:membrane"/>
    <property type="evidence" value="ECO:0007669"/>
    <property type="project" value="UniProtKB-SubCell"/>
</dbReference>
<reference evidence="7" key="1">
    <citation type="submission" date="2015-01" db="EMBL/GenBank/DDBJ databases">
        <authorList>
            <person name="Aksoy S."/>
            <person name="Warren W."/>
            <person name="Wilson R.K."/>
        </authorList>
    </citation>
    <scope>NUCLEOTIDE SEQUENCE [LARGE SCALE GENOMIC DNA]</scope>
    <source>
        <strain evidence="7">IAEA</strain>
    </source>
</reference>
<evidence type="ECO:0000256" key="3">
    <source>
        <dbReference type="ARBA" id="ARBA00023136"/>
    </source>
</evidence>
<comment type="similarity">
    <text evidence="2">Belongs to the CYRI family.</text>
</comment>
<dbReference type="AlphaFoldDB" id="A0A1B0B9D8"/>
<dbReference type="InterPro" id="IPR009828">
    <property type="entry name" value="CYRIA/CYRIB_Rac1-bd"/>
</dbReference>
<evidence type="ECO:0000256" key="1">
    <source>
        <dbReference type="ARBA" id="ARBA00004635"/>
    </source>
</evidence>
<feature type="domain" description="CYRIA/CYRIB Rac1 binding" evidence="5">
    <location>
        <begin position="22"/>
        <end position="61"/>
    </location>
</feature>
<dbReference type="VEuPathDB" id="VectorBase:GPPI023010"/>
<proteinExistence type="inferred from homology"/>
<dbReference type="InterPro" id="IPR039789">
    <property type="entry name" value="CYRI"/>
</dbReference>
<dbReference type="GO" id="GO:0031267">
    <property type="term" value="F:small GTPase binding"/>
    <property type="evidence" value="ECO:0007669"/>
    <property type="project" value="InterPro"/>
</dbReference>
<evidence type="ECO:0000259" key="5">
    <source>
        <dbReference type="Pfam" id="PF07159"/>
    </source>
</evidence>
<dbReference type="GO" id="GO:0030833">
    <property type="term" value="P:regulation of actin filament polymerization"/>
    <property type="evidence" value="ECO:0007669"/>
    <property type="project" value="InterPro"/>
</dbReference>
<dbReference type="PANTHER" id="PTHR12422">
    <property type="entry name" value="GH09096P"/>
    <property type="match status" value="1"/>
</dbReference>
<dbReference type="Pfam" id="PF07159">
    <property type="entry name" value="CYRIA-B_Rac1-bd"/>
    <property type="match status" value="1"/>
</dbReference>
<keyword evidence="3" id="KW-0472">Membrane</keyword>
<dbReference type="EnsemblMetazoa" id="GPPI023010-RA">
    <property type="protein sequence ID" value="GPPI023010-PA"/>
    <property type="gene ID" value="GPPI023010"/>
</dbReference>